<protein>
    <submittedName>
        <fullName evidence="1">Fungal transcriptional regulatory, n-terminal</fullName>
    </submittedName>
</protein>
<dbReference type="OrthoDB" id="5423818at2759"/>
<evidence type="ECO:0000313" key="1">
    <source>
        <dbReference type="EMBL" id="RFU80815.1"/>
    </source>
</evidence>
<gene>
    <name evidence="1" type="ORF">TARUN_1380</name>
</gene>
<organism evidence="1 2">
    <name type="scientific">Trichoderma arundinaceum</name>
    <dbReference type="NCBI Taxonomy" id="490622"/>
    <lineage>
        <taxon>Eukaryota</taxon>
        <taxon>Fungi</taxon>
        <taxon>Dikarya</taxon>
        <taxon>Ascomycota</taxon>
        <taxon>Pezizomycotina</taxon>
        <taxon>Sordariomycetes</taxon>
        <taxon>Hypocreomycetidae</taxon>
        <taxon>Hypocreales</taxon>
        <taxon>Hypocreaceae</taxon>
        <taxon>Trichoderma</taxon>
    </lineage>
</organism>
<name>A0A395NXM1_TRIAR</name>
<evidence type="ECO:0000313" key="2">
    <source>
        <dbReference type="Proteomes" id="UP000266272"/>
    </source>
</evidence>
<keyword evidence="2" id="KW-1185">Reference proteome</keyword>
<dbReference type="EMBL" id="PXOA01000087">
    <property type="protein sequence ID" value="RFU80815.1"/>
    <property type="molecule type" value="Genomic_DNA"/>
</dbReference>
<dbReference type="Proteomes" id="UP000266272">
    <property type="component" value="Unassembled WGS sequence"/>
</dbReference>
<dbReference type="STRING" id="490622.A0A395NXM1"/>
<sequence>MCNLPSEFMLAPLPARRQLWEAGDQLEWEAEVQREPGAKAAFGLAAHGGLVKLDERELCCNDAWLPYDSPDTRGQSRSNASWEEWCSGIDGFGGLVMLAASMVA</sequence>
<comment type="caution">
    <text evidence="1">The sequence shown here is derived from an EMBL/GenBank/DDBJ whole genome shotgun (WGS) entry which is preliminary data.</text>
</comment>
<dbReference type="AlphaFoldDB" id="A0A395NXM1"/>
<accession>A0A395NXM1</accession>
<reference evidence="1 2" key="1">
    <citation type="journal article" date="2018" name="PLoS Pathog.">
        <title>Evolution of structural diversity of trichothecenes, a family of toxins produced by plant pathogenic and entomopathogenic fungi.</title>
        <authorList>
            <person name="Proctor R.H."/>
            <person name="McCormick S.P."/>
            <person name="Kim H.S."/>
            <person name="Cardoza R.E."/>
            <person name="Stanley A.M."/>
            <person name="Lindo L."/>
            <person name="Kelly A."/>
            <person name="Brown D.W."/>
            <person name="Lee T."/>
            <person name="Vaughan M.M."/>
            <person name="Alexander N.J."/>
            <person name="Busman M."/>
            <person name="Gutierrez S."/>
        </authorList>
    </citation>
    <scope>NUCLEOTIDE SEQUENCE [LARGE SCALE GENOMIC DNA]</scope>
    <source>
        <strain evidence="1 2">IBT 40837</strain>
    </source>
</reference>
<proteinExistence type="predicted"/>